<name>A0A078AUQ2_STYLE</name>
<keyword evidence="3" id="KW-1185">Reference proteome</keyword>
<evidence type="ECO:0000259" key="1">
    <source>
        <dbReference type="Pfam" id="PF24480"/>
    </source>
</evidence>
<dbReference type="Proteomes" id="UP000039865">
    <property type="component" value="Unassembled WGS sequence"/>
</dbReference>
<dbReference type="Gene3D" id="1.10.238.10">
    <property type="entry name" value="EF-hand"/>
    <property type="match status" value="1"/>
</dbReference>
<evidence type="ECO:0000313" key="3">
    <source>
        <dbReference type="Proteomes" id="UP000039865"/>
    </source>
</evidence>
<dbReference type="InterPro" id="IPR039235">
    <property type="entry name" value="TPGS1"/>
</dbReference>
<reference evidence="2 3" key="1">
    <citation type="submission" date="2014-06" db="EMBL/GenBank/DDBJ databases">
        <authorList>
            <person name="Swart Estienne"/>
        </authorList>
    </citation>
    <scope>NUCLEOTIDE SEQUENCE [LARGE SCALE GENOMIC DNA]</scope>
    <source>
        <strain evidence="2 3">130c</strain>
    </source>
</reference>
<dbReference type="PANTHER" id="PTHR31932:SF2">
    <property type="entry name" value="TUBULIN POLYGLUTAMYLASE COMPLEX SUBUNIT 1"/>
    <property type="match status" value="1"/>
</dbReference>
<dbReference type="Gene3D" id="1.20.890.10">
    <property type="entry name" value="cAMP-dependent protein kinase regulatory subunit, dimerization-anchoring domain"/>
    <property type="match status" value="1"/>
</dbReference>
<dbReference type="InterPro" id="IPR057632">
    <property type="entry name" value="TPGS1_C"/>
</dbReference>
<dbReference type="PANTHER" id="PTHR31932">
    <property type="entry name" value="TUBULIN POLYGLUTAMYLASE COMPLEX SUBUNIT 1"/>
    <property type="match status" value="1"/>
</dbReference>
<dbReference type="Pfam" id="PF24480">
    <property type="entry name" value="TPGS1_C"/>
    <property type="match status" value="1"/>
</dbReference>
<dbReference type="GO" id="GO:0008017">
    <property type="term" value="F:microtubule binding"/>
    <property type="evidence" value="ECO:0007669"/>
    <property type="project" value="TreeGrafter"/>
</dbReference>
<dbReference type="InParanoid" id="A0A078AUQ2"/>
<organism evidence="2 3">
    <name type="scientific">Stylonychia lemnae</name>
    <name type="common">Ciliate</name>
    <dbReference type="NCBI Taxonomy" id="5949"/>
    <lineage>
        <taxon>Eukaryota</taxon>
        <taxon>Sar</taxon>
        <taxon>Alveolata</taxon>
        <taxon>Ciliophora</taxon>
        <taxon>Intramacronucleata</taxon>
        <taxon>Spirotrichea</taxon>
        <taxon>Stichotrichia</taxon>
        <taxon>Sporadotrichida</taxon>
        <taxon>Oxytrichidae</taxon>
        <taxon>Stylonychinae</taxon>
        <taxon>Stylonychia</taxon>
    </lineage>
</organism>
<sequence>MFLKEAISLLLENRPENPILFLADHQVNSNILKAYRLITLNKYDTKSFADNVFQAYTLIEKDHGNSGVKGIDFIKLAQMLCIDYPSEILHGILRLLDKREEENVEFDEFLCGIKTILLFDNYFEEMEQIFKYLDNNKQGKIKKDIASQKSELRVPSIEDVESVYQSMAVEEDGLLNYDEYLILLFKVTLDNFGE</sequence>
<dbReference type="AlphaFoldDB" id="A0A078AUQ2"/>
<dbReference type="InterPro" id="IPR011992">
    <property type="entry name" value="EF-hand-dom_pair"/>
</dbReference>
<accession>A0A078AUQ2</accession>
<dbReference type="SUPFAM" id="SSF47473">
    <property type="entry name" value="EF-hand"/>
    <property type="match status" value="1"/>
</dbReference>
<evidence type="ECO:0000313" key="2">
    <source>
        <dbReference type="EMBL" id="CDW85904.1"/>
    </source>
</evidence>
<gene>
    <name evidence="2" type="primary">Contig18094.g19234</name>
    <name evidence="2" type="ORF">STYLEM_14994</name>
</gene>
<feature type="domain" description="Tubulin polyglutamylase complex subunit 1-like C-terminal" evidence="1">
    <location>
        <begin position="29"/>
        <end position="146"/>
    </location>
</feature>
<dbReference type="OrthoDB" id="64214at2759"/>
<dbReference type="EMBL" id="CCKQ01014154">
    <property type="protein sequence ID" value="CDW85904.1"/>
    <property type="molecule type" value="Genomic_DNA"/>
</dbReference>
<protein>
    <submittedName>
        <fullName evidence="2">Tubulin polyglutamylase complex subunit 1</fullName>
    </submittedName>
</protein>
<proteinExistence type="predicted"/>